<reference evidence="1" key="2">
    <citation type="submission" date="2021-04" db="EMBL/GenBank/DDBJ databases">
        <authorList>
            <person name="Gilroy R."/>
        </authorList>
    </citation>
    <scope>NUCLEOTIDE SEQUENCE</scope>
    <source>
        <strain evidence="1">CHK172-16539</strain>
    </source>
</reference>
<organism evidence="1 2">
    <name type="scientific">Candidatus Enterococcus avicola</name>
    <dbReference type="NCBI Taxonomy" id="2838561"/>
    <lineage>
        <taxon>Bacteria</taxon>
        <taxon>Bacillati</taxon>
        <taxon>Bacillota</taxon>
        <taxon>Bacilli</taxon>
        <taxon>Lactobacillales</taxon>
        <taxon>Enterococcaceae</taxon>
        <taxon>Enterococcus</taxon>
    </lineage>
</organism>
<feature type="non-terminal residue" evidence="1">
    <location>
        <position position="100"/>
    </location>
</feature>
<comment type="caution">
    <text evidence="1">The sequence shown here is derived from an EMBL/GenBank/DDBJ whole genome shotgun (WGS) entry which is preliminary data.</text>
</comment>
<evidence type="ECO:0000313" key="2">
    <source>
        <dbReference type="Proteomes" id="UP000824063"/>
    </source>
</evidence>
<dbReference type="AlphaFoldDB" id="A0A9D2F6Q1"/>
<dbReference type="InterPro" id="IPR007530">
    <property type="entry name" value="Aminoglycoside_adenylylTfrase"/>
</dbReference>
<dbReference type="EMBL" id="DXBN01000097">
    <property type="protein sequence ID" value="HIZ53106.1"/>
    <property type="molecule type" value="Genomic_DNA"/>
</dbReference>
<dbReference type="Pfam" id="PF04439">
    <property type="entry name" value="Adenyl_transf"/>
    <property type="match status" value="1"/>
</dbReference>
<accession>A0A9D2F6Q1</accession>
<protein>
    <submittedName>
        <fullName evidence="1">Aminoglycoside 6-adenylyltransferase</fullName>
    </submittedName>
</protein>
<dbReference type="Gene3D" id="3.30.460.10">
    <property type="entry name" value="Beta Polymerase, domain 2"/>
    <property type="match status" value="1"/>
</dbReference>
<gene>
    <name evidence="1" type="ORF">IAA20_04085</name>
</gene>
<reference evidence="1" key="1">
    <citation type="journal article" date="2021" name="PeerJ">
        <title>Extensive microbial diversity within the chicken gut microbiome revealed by metagenomics and culture.</title>
        <authorList>
            <person name="Gilroy R."/>
            <person name="Ravi A."/>
            <person name="Getino M."/>
            <person name="Pursley I."/>
            <person name="Horton D.L."/>
            <person name="Alikhan N.F."/>
            <person name="Baker D."/>
            <person name="Gharbi K."/>
            <person name="Hall N."/>
            <person name="Watson M."/>
            <person name="Adriaenssens E.M."/>
            <person name="Foster-Nyarko E."/>
            <person name="Jarju S."/>
            <person name="Secka A."/>
            <person name="Antonio M."/>
            <person name="Oren A."/>
            <person name="Chaudhuri R.R."/>
            <person name="La Ragione R."/>
            <person name="Hildebrand F."/>
            <person name="Pallen M.J."/>
        </authorList>
    </citation>
    <scope>NUCLEOTIDE SEQUENCE</scope>
    <source>
        <strain evidence="1">CHK172-16539</strain>
    </source>
</reference>
<evidence type="ECO:0000313" key="1">
    <source>
        <dbReference type="EMBL" id="HIZ53106.1"/>
    </source>
</evidence>
<name>A0A9D2F6Q1_9ENTE</name>
<sequence>MRKEKEMINLFEYIVMNDDGIRLSVLEGSRTNKNITKDYFQDYDISFFVTDIDSYKKDDCWLEVFGDLTFMQKPEDMELFPSELGNWFSYIMYFNDGVKI</sequence>
<proteinExistence type="predicted"/>
<dbReference type="Proteomes" id="UP000824063">
    <property type="component" value="Unassembled WGS sequence"/>
</dbReference>
<dbReference type="InterPro" id="IPR043519">
    <property type="entry name" value="NT_sf"/>
</dbReference>
<dbReference type="SUPFAM" id="SSF81301">
    <property type="entry name" value="Nucleotidyltransferase"/>
    <property type="match status" value="1"/>
</dbReference>